<feature type="region of interest" description="Disordered" evidence="1">
    <location>
        <begin position="949"/>
        <end position="969"/>
    </location>
</feature>
<name>A0A834RC25_SARSC</name>
<feature type="compositionally biased region" description="Polar residues" evidence="1">
    <location>
        <begin position="1409"/>
        <end position="1420"/>
    </location>
</feature>
<feature type="region of interest" description="Disordered" evidence="1">
    <location>
        <begin position="718"/>
        <end position="770"/>
    </location>
</feature>
<feature type="region of interest" description="Disordered" evidence="1">
    <location>
        <begin position="368"/>
        <end position="395"/>
    </location>
</feature>
<feature type="compositionally biased region" description="Basic and acidic residues" evidence="1">
    <location>
        <begin position="743"/>
        <end position="753"/>
    </location>
</feature>
<accession>A0A834RC25</accession>
<feature type="region of interest" description="Disordered" evidence="1">
    <location>
        <begin position="1"/>
        <end position="43"/>
    </location>
</feature>
<feature type="compositionally biased region" description="Low complexity" evidence="1">
    <location>
        <begin position="507"/>
        <end position="517"/>
    </location>
</feature>
<dbReference type="Proteomes" id="UP000070412">
    <property type="component" value="Unassembled WGS sequence"/>
</dbReference>
<feature type="region of interest" description="Disordered" evidence="1">
    <location>
        <begin position="499"/>
        <end position="535"/>
    </location>
</feature>
<reference evidence="4" key="1">
    <citation type="journal article" date="2020" name="PLoS Negl. Trop. Dis.">
        <title>High-quality nuclear genome for Sarcoptes scabiei-A critical resource for a neglected parasite.</title>
        <authorList>
            <person name="Korhonen P.K."/>
            <person name="Gasser R.B."/>
            <person name="Ma G."/>
            <person name="Wang T."/>
            <person name="Stroehlein A.J."/>
            <person name="Young N.D."/>
            <person name="Ang C.S."/>
            <person name="Fernando D.D."/>
            <person name="Lu H.C."/>
            <person name="Taylor S."/>
            <person name="Reynolds S.L."/>
            <person name="Mofiz E."/>
            <person name="Najaraj S.H."/>
            <person name="Gowda H."/>
            <person name="Madugundu A."/>
            <person name="Renuse S."/>
            <person name="Holt D."/>
            <person name="Pandey A."/>
            <person name="Papenfuss A.T."/>
            <person name="Fischer K."/>
        </authorList>
    </citation>
    <scope>NUCLEOTIDE SEQUENCE [LARGE SCALE GENOMIC DNA]</scope>
</reference>
<dbReference type="EnsemblMetazoa" id="SSS_5528s_mrna">
    <property type="protein sequence ID" value="KAF7494125.1"/>
    <property type="gene ID" value="SSS_5528"/>
</dbReference>
<keyword evidence="4" id="KW-1185">Reference proteome</keyword>
<evidence type="ECO:0000313" key="3">
    <source>
        <dbReference type="EnsemblMetazoa" id="KAF7494125.1"/>
    </source>
</evidence>
<feature type="region of interest" description="Disordered" evidence="1">
    <location>
        <begin position="1447"/>
        <end position="1481"/>
    </location>
</feature>
<feature type="compositionally biased region" description="Basic and acidic residues" evidence="1">
    <location>
        <begin position="34"/>
        <end position="43"/>
    </location>
</feature>
<feature type="compositionally biased region" description="Polar residues" evidence="1">
    <location>
        <begin position="1358"/>
        <end position="1367"/>
    </location>
</feature>
<dbReference type="OrthoDB" id="10692413at2759"/>
<reference evidence="3" key="3">
    <citation type="submission" date="2022-06" db="UniProtKB">
        <authorList>
            <consortium name="EnsemblMetazoa"/>
        </authorList>
    </citation>
    <scope>IDENTIFICATION</scope>
</reference>
<evidence type="ECO:0000256" key="1">
    <source>
        <dbReference type="SAM" id="MobiDB-lite"/>
    </source>
</evidence>
<reference evidence="2" key="2">
    <citation type="submission" date="2020-01" db="EMBL/GenBank/DDBJ databases">
        <authorList>
            <person name="Korhonen P.K.K."/>
            <person name="Guangxu M.G."/>
            <person name="Wang T.W."/>
            <person name="Stroehlein A.J.S."/>
            <person name="Young N.D."/>
            <person name="Ang C.-S.A."/>
            <person name="Fernando D.W.F."/>
            <person name="Lu H.L."/>
            <person name="Taylor S.T."/>
            <person name="Ehtesham M.E.M."/>
            <person name="Najaraj S.H.N."/>
            <person name="Harsha G.H.G."/>
            <person name="Madugundu A.M."/>
            <person name="Renuse S.R."/>
            <person name="Holt D.H."/>
            <person name="Pandey A.P."/>
            <person name="Papenfuss A.P."/>
            <person name="Gasser R.B.G."/>
            <person name="Fischer K.F."/>
        </authorList>
    </citation>
    <scope>NUCLEOTIDE SEQUENCE</scope>
    <source>
        <strain evidence="2">SSS_KF_BRIS2020</strain>
    </source>
</reference>
<gene>
    <name evidence="2" type="ORF">SSS_5528</name>
</gene>
<feature type="compositionally biased region" description="Low complexity" evidence="1">
    <location>
        <begin position="960"/>
        <end position="969"/>
    </location>
</feature>
<organism evidence="2">
    <name type="scientific">Sarcoptes scabiei</name>
    <name type="common">Itch mite</name>
    <name type="synonym">Acarus scabiei</name>
    <dbReference type="NCBI Taxonomy" id="52283"/>
    <lineage>
        <taxon>Eukaryota</taxon>
        <taxon>Metazoa</taxon>
        <taxon>Ecdysozoa</taxon>
        <taxon>Arthropoda</taxon>
        <taxon>Chelicerata</taxon>
        <taxon>Arachnida</taxon>
        <taxon>Acari</taxon>
        <taxon>Acariformes</taxon>
        <taxon>Sarcoptiformes</taxon>
        <taxon>Astigmata</taxon>
        <taxon>Psoroptidia</taxon>
        <taxon>Sarcoptoidea</taxon>
        <taxon>Sarcoptidae</taxon>
        <taxon>Sarcoptinae</taxon>
        <taxon>Sarcoptes</taxon>
    </lineage>
</organism>
<proteinExistence type="predicted"/>
<feature type="region of interest" description="Disordered" evidence="1">
    <location>
        <begin position="1347"/>
        <end position="1367"/>
    </location>
</feature>
<protein>
    <submittedName>
        <fullName evidence="2 3">Uncharacterized protein</fullName>
    </submittedName>
</protein>
<sequence>MMRLYRSSSFDSLTSSASSPMMISSLNQSNTIVRNDRDDQQSITERRQQTLRLFENRLKINQDFLIKPINENDFDCCDDDDIFISDGILAESSDTTIPLIRSNQSSLTLNNGYLNQSAHYRYDRTYCGKSMIDQTTQTPEDWRPNYLIIDTGNNHFGKRTFHHTYAYDLPHRYYHPIDSIIINDRFDPKHFERNLSSIVHQERLLNNNSQNDFNQLEIIQTSLSSSDNGLINDDPFKTIIKNHCRESSSIIWSSLFSSSSLLSSSPPIQSAAPLSELNTKSLFDQNLPPFEHNHYYYYDDDDHHHHHHRYHPYYDHHHHLKNIEDFCPLSNDPKIQTNRIDLDRSDFFGTDDDDEKSGTVNRISIENNRFGSKSPTTIAMNGHHHHSSQSPSQSSPFSFLCPHIMSSSIDKTIKIVNNHRCQQTKSDAKMNLESNYCCLLDDDVGDGDNNFDLDDCIESQRTNLNDGSDEKVKLNKKIESNLKTKKAIVDDRDRIREIGSKTKSIDMDSNSSGSKSNLSKELKQQQQQQQQHSHHRHNIIGLFNDNERTSISDIDVTVSCDKRIEQKSFVTNYDDDDDDDDCDDMLRKLSTVSNSYRKFLLSLRHHLNYHRKRESRNDSYHHHLHHSCHPSSDACRQTSMRALNDLKSSENDSFGDGDDDDDDAIVSDVDFVANLSRLNSFEWNAIKNGTIKAKTTTKEEEQQQQPLSNKETMMMEENFDGSKSSSLPSSTKRLNNHKISPIRRRDESLKRVDDDDDDDGPDGMNFFSPTIDFNEIQVDSDSSEKIHSIKANNNDVDDGGVGNDVIFIVNGDGEDFQAKHHRFGIVEEIPPKNIDNRNDHDRYDSIERRINLVEREDLTDLSHLDRRNVSDFDLDDAQARNVRLELRRKLLNYPQKQSANKLDGIFSCENSFNQKIKSKKQSDSIAMMRIAEEQEDKCGDDDFFEEETNQMDADDDSKRSSSSLLLSQTSKTNIQTKTINKNNSQTDCNEKIFSRKSPTIIDVDVGDLDPSITMTNLISHNDRRFQDLHQHHHHHRHQHYRNKQIRLREKMDFETTLKYQQQQRSDRIRNVSAINIERIVPLSRSSEAIRSASSILLMKNFPLNDPIELFHQVPMDESLKTKEHLDRCFDSNELDRDRKEQFEEFDQKFRINKSSPISIPKPSPKSNEELFGFFGAYHQDVLDHHRNPFEQQHKTRKISPGHKSFYERSKSTLNENTDNNCDDDFHINQTLFFSNSYDEFNQEIAELMDRNRNDSIDSNQIESNVGTFDEKISTISSTKSIGTTSKTRIKSSNTIGFDSSSSPTKSLIKKNVNDQDVISGHSSDGLDNETITMTTKNINRIDSNCNNNYGNNNHTDTRSSINGSNNDQRIIDNNGRCAPITELLILIDSSPTLSTFLEHNELNKKSRLFSSLSPNNSTNRYPIDREVNSKSTRQNILIKNQIDRFDLNSHHDDRDDDDDEGAFENEYDDDEKIQFENDPTYSMPFHCDGLDQDQSMESDPTSNRMIETETNINDYHHRSIGSQRIVAKHKRLFDETNGTDLGGFQHQNHNENHWKTELNIHNYDRDQTKRFTNNYHQTSSKNDSIEKFENRNKFAKLYLNDPERKMMMNVKNRTELIHQQPSISNRLKNQWIGQDFDQGLQNNRNDCYRSNVSRATNATNKNFILKPSYQSAFLPVPSSSSSSSSITTTRSNHFFNTTLPQQHCL</sequence>
<feature type="compositionally biased region" description="Polar residues" evidence="1">
    <location>
        <begin position="368"/>
        <end position="379"/>
    </location>
</feature>
<feature type="compositionally biased region" description="Low complexity" evidence="1">
    <location>
        <begin position="7"/>
        <end position="26"/>
    </location>
</feature>
<evidence type="ECO:0000313" key="4">
    <source>
        <dbReference type="Proteomes" id="UP000070412"/>
    </source>
</evidence>
<evidence type="ECO:0000313" key="2">
    <source>
        <dbReference type="EMBL" id="KAF7494125.1"/>
    </source>
</evidence>
<dbReference type="EMBL" id="WVUK01000054">
    <property type="protein sequence ID" value="KAF7494125.1"/>
    <property type="molecule type" value="Genomic_DNA"/>
</dbReference>
<feature type="region of interest" description="Disordered" evidence="1">
    <location>
        <begin position="1409"/>
        <end position="1428"/>
    </location>
</feature>
<feature type="compositionally biased region" description="Acidic residues" evidence="1">
    <location>
        <begin position="1454"/>
        <end position="1471"/>
    </location>
</feature>